<accession>A0ABQ5EGW3</accession>
<keyword evidence="2" id="KW-0808">Transferase</keyword>
<evidence type="ECO:0000259" key="1">
    <source>
        <dbReference type="Pfam" id="PF03732"/>
    </source>
</evidence>
<evidence type="ECO:0000313" key="3">
    <source>
        <dbReference type="Proteomes" id="UP001151760"/>
    </source>
</evidence>
<proteinExistence type="predicted"/>
<dbReference type="InterPro" id="IPR005162">
    <property type="entry name" value="Retrotrans_gag_dom"/>
</dbReference>
<dbReference type="EMBL" id="BQNB010016297">
    <property type="protein sequence ID" value="GJT50155.1"/>
    <property type="molecule type" value="Genomic_DNA"/>
</dbReference>
<dbReference type="PANTHER" id="PTHR33223:SF11">
    <property type="entry name" value="ELEMENT PROTEIN, PUTATIVE-RELATED"/>
    <property type="match status" value="1"/>
</dbReference>
<reference evidence="2" key="2">
    <citation type="submission" date="2022-01" db="EMBL/GenBank/DDBJ databases">
        <authorList>
            <person name="Yamashiro T."/>
            <person name="Shiraishi A."/>
            <person name="Satake H."/>
            <person name="Nakayama K."/>
        </authorList>
    </citation>
    <scope>NUCLEOTIDE SEQUENCE</scope>
</reference>
<keyword evidence="2" id="KW-0548">Nucleotidyltransferase</keyword>
<keyword evidence="3" id="KW-1185">Reference proteome</keyword>
<sequence>MPSNVKPYDGSDDPEDHLKIFQATTKFDDLHPGSVDSYDDLKKAFLANLLQQKKCIKDPVEIHHIKQREGESTKDFVQRFKTKSRHVKGALEYMRIFGFMHGITNPELIKRLHDKIPKSVDEMMRVPQRSSRDRWQLPTRCGRKHFRHGSNMKLRENKILTEGEILEINKDPSGDVTSSHSS</sequence>
<dbReference type="Proteomes" id="UP001151760">
    <property type="component" value="Unassembled WGS sequence"/>
</dbReference>
<evidence type="ECO:0000313" key="2">
    <source>
        <dbReference type="EMBL" id="GJT50155.1"/>
    </source>
</evidence>
<dbReference type="PANTHER" id="PTHR33223">
    <property type="entry name" value="CCHC-TYPE DOMAIN-CONTAINING PROTEIN"/>
    <property type="match status" value="1"/>
</dbReference>
<reference evidence="2" key="1">
    <citation type="journal article" date="2022" name="Int. J. Mol. Sci.">
        <title>Draft Genome of Tanacetum Coccineum: Genomic Comparison of Closely Related Tanacetum-Family Plants.</title>
        <authorList>
            <person name="Yamashiro T."/>
            <person name="Shiraishi A."/>
            <person name="Nakayama K."/>
            <person name="Satake H."/>
        </authorList>
    </citation>
    <scope>NUCLEOTIDE SEQUENCE</scope>
</reference>
<name>A0ABQ5EGW3_9ASTR</name>
<dbReference type="GO" id="GO:0003964">
    <property type="term" value="F:RNA-directed DNA polymerase activity"/>
    <property type="evidence" value="ECO:0007669"/>
    <property type="project" value="UniProtKB-KW"/>
</dbReference>
<feature type="domain" description="Retrotransposon gag" evidence="1">
    <location>
        <begin position="23"/>
        <end position="103"/>
    </location>
</feature>
<dbReference type="Pfam" id="PF03732">
    <property type="entry name" value="Retrotrans_gag"/>
    <property type="match status" value="1"/>
</dbReference>
<organism evidence="2 3">
    <name type="scientific">Tanacetum coccineum</name>
    <dbReference type="NCBI Taxonomy" id="301880"/>
    <lineage>
        <taxon>Eukaryota</taxon>
        <taxon>Viridiplantae</taxon>
        <taxon>Streptophyta</taxon>
        <taxon>Embryophyta</taxon>
        <taxon>Tracheophyta</taxon>
        <taxon>Spermatophyta</taxon>
        <taxon>Magnoliopsida</taxon>
        <taxon>eudicotyledons</taxon>
        <taxon>Gunneridae</taxon>
        <taxon>Pentapetalae</taxon>
        <taxon>asterids</taxon>
        <taxon>campanulids</taxon>
        <taxon>Asterales</taxon>
        <taxon>Asteraceae</taxon>
        <taxon>Asteroideae</taxon>
        <taxon>Anthemideae</taxon>
        <taxon>Anthemidinae</taxon>
        <taxon>Tanacetum</taxon>
    </lineage>
</organism>
<gene>
    <name evidence="2" type="ORF">Tco_0976312</name>
</gene>
<protein>
    <submittedName>
        <fullName evidence="2">Reverse transcriptase domain-containing protein</fullName>
    </submittedName>
</protein>
<comment type="caution">
    <text evidence="2">The sequence shown here is derived from an EMBL/GenBank/DDBJ whole genome shotgun (WGS) entry which is preliminary data.</text>
</comment>
<keyword evidence="2" id="KW-0695">RNA-directed DNA polymerase</keyword>